<feature type="domain" description="Nephrocystin 3-like N-terminal" evidence="2">
    <location>
        <begin position="38"/>
        <end position="167"/>
    </location>
</feature>
<dbReference type="Proteomes" id="UP000001745">
    <property type="component" value="Unassembled WGS sequence"/>
</dbReference>
<dbReference type="PhylomeDB" id="B8M8S9"/>
<reference evidence="4" key="1">
    <citation type="journal article" date="2015" name="Genome Announc.">
        <title>Genome sequence of the AIDS-associated pathogen Penicillium marneffei (ATCC18224) and its near taxonomic relative Talaromyces stipitatus (ATCC10500).</title>
        <authorList>
            <person name="Nierman W.C."/>
            <person name="Fedorova-Abrams N.D."/>
            <person name="Andrianopoulos A."/>
        </authorList>
    </citation>
    <scope>NUCLEOTIDE SEQUENCE [LARGE SCALE GENOMIC DNA]</scope>
    <source>
        <strain evidence="4">ATCC 10500 / CBS 375.48 / QM 6759 / NRRL 1006</strain>
    </source>
</reference>
<dbReference type="PANTHER" id="PTHR10039:SF5">
    <property type="entry name" value="NACHT DOMAIN-CONTAINING PROTEIN"/>
    <property type="match status" value="1"/>
</dbReference>
<name>B8M8S9_TALSN</name>
<dbReference type="EMBL" id="EQ962654">
    <property type="protein sequence ID" value="EED20592.1"/>
    <property type="molecule type" value="Genomic_DNA"/>
</dbReference>
<dbReference type="HOGENOM" id="CLU_490099_0_0_1"/>
<keyword evidence="1" id="KW-0677">Repeat</keyword>
<evidence type="ECO:0000256" key="1">
    <source>
        <dbReference type="ARBA" id="ARBA00022737"/>
    </source>
</evidence>
<dbReference type="STRING" id="441959.B8M8S9"/>
<dbReference type="InterPro" id="IPR056884">
    <property type="entry name" value="NPHP3-like_N"/>
</dbReference>
<dbReference type="RefSeq" id="XP_002481026.1">
    <property type="nucleotide sequence ID" value="XM_002480981.1"/>
</dbReference>
<keyword evidence="4" id="KW-1185">Reference proteome</keyword>
<dbReference type="VEuPathDB" id="FungiDB:TSTA_038050"/>
<dbReference type="InParanoid" id="B8M8S9"/>
<organism evidence="3 4">
    <name type="scientific">Talaromyces stipitatus (strain ATCC 10500 / CBS 375.48 / QM 6759 / NRRL 1006)</name>
    <name type="common">Penicillium stipitatum</name>
    <dbReference type="NCBI Taxonomy" id="441959"/>
    <lineage>
        <taxon>Eukaryota</taxon>
        <taxon>Fungi</taxon>
        <taxon>Dikarya</taxon>
        <taxon>Ascomycota</taxon>
        <taxon>Pezizomycotina</taxon>
        <taxon>Eurotiomycetes</taxon>
        <taxon>Eurotiomycetidae</taxon>
        <taxon>Eurotiales</taxon>
        <taxon>Trichocomaceae</taxon>
        <taxon>Talaromyces</taxon>
        <taxon>Talaromyces sect. Talaromyces</taxon>
    </lineage>
</organism>
<accession>B8M8S9</accession>
<proteinExistence type="predicted"/>
<protein>
    <recommendedName>
        <fullName evidence="2">Nephrocystin 3-like N-terminal domain-containing protein</fullName>
    </recommendedName>
</protein>
<gene>
    <name evidence="3" type="ORF">TSTA_038050</name>
</gene>
<evidence type="ECO:0000313" key="3">
    <source>
        <dbReference type="EMBL" id="EED20592.1"/>
    </source>
</evidence>
<dbReference type="AlphaFoldDB" id="B8M8S9"/>
<evidence type="ECO:0000313" key="4">
    <source>
        <dbReference type="Proteomes" id="UP000001745"/>
    </source>
</evidence>
<dbReference type="GeneID" id="8102180"/>
<dbReference type="Pfam" id="PF24883">
    <property type="entry name" value="NPHP3_N"/>
    <property type="match status" value="1"/>
</dbReference>
<dbReference type="PANTHER" id="PTHR10039">
    <property type="entry name" value="AMELOGENIN"/>
    <property type="match status" value="1"/>
</dbReference>
<dbReference type="OrthoDB" id="4226192at2759"/>
<evidence type="ECO:0000259" key="2">
    <source>
        <dbReference type="Pfam" id="PF24883"/>
    </source>
</evidence>
<dbReference type="eggNOG" id="KOG2029">
    <property type="taxonomic scope" value="Eukaryota"/>
</dbReference>
<sequence>MLSCFSRSMIERGGWVYLPLGDLPRPDRRQNYPEGKNGINLSFFIHGRGSFLQKALLGFYRTVLFQLLDHLSSHEKKPEALSKLEESFKRQCDSRGPLGKSWHWETAQLAKEFQLALREVEKNGPVYLYVDALDECGEEEAKRFAATIEKIIEAFADGKLHICFSCRHYPPLMLEDLSDMHIGGYVHSQLNPFAMPEIADKIISLSVGNFMWTHLVVETLPGLGELYGDLLQAMLGDENSLRLVQWICFADRPLSLEELRWAMFVEAHPEAKSLGECRVAPDFPCDCANQCDCDVIERRVKGLSRGLIEVTHAAITDSGSNRTAQFIHGSVQEFFLDKGAFLRLHHSISSSRSLDHVKSKARNSITQTCIRYCRMKEIRQAIAKFETNSAAGLALAAGPLQRGFPFLHYAVMTWAQHENESSPAAYFHWRKDSELLDSLLRVFPDVSEQHAVKRKRSQWSFDKVHLATKP</sequence>